<proteinExistence type="inferred from homology"/>
<dbReference type="GO" id="GO:0004867">
    <property type="term" value="F:serine-type endopeptidase inhibitor activity"/>
    <property type="evidence" value="ECO:0007669"/>
    <property type="project" value="InterPro"/>
</dbReference>
<evidence type="ECO:0000313" key="3">
    <source>
        <dbReference type="EMBL" id="RXM31669.1"/>
    </source>
</evidence>
<dbReference type="SMART" id="SM00093">
    <property type="entry name" value="SERPIN"/>
    <property type="match status" value="1"/>
</dbReference>
<dbReference type="PANTHER" id="PTHR11461:SF129">
    <property type="entry name" value="SERPIN E3"/>
    <property type="match status" value="1"/>
</dbReference>
<protein>
    <submittedName>
        <fullName evidence="3">Putative serpin E3</fullName>
    </submittedName>
</protein>
<keyword evidence="4" id="KW-1185">Reference proteome</keyword>
<dbReference type="PANTHER" id="PTHR11461">
    <property type="entry name" value="SERINE PROTEASE INHIBITOR, SERPIN"/>
    <property type="match status" value="1"/>
</dbReference>
<dbReference type="InterPro" id="IPR000215">
    <property type="entry name" value="Serpin_fam"/>
</dbReference>
<name>A0A444U969_ACIRT</name>
<dbReference type="Gene3D" id="3.30.497.10">
    <property type="entry name" value="Antithrombin, subunit I, domain 2"/>
    <property type="match status" value="2"/>
</dbReference>
<organism evidence="3 4">
    <name type="scientific">Acipenser ruthenus</name>
    <name type="common">Sterlet sturgeon</name>
    <dbReference type="NCBI Taxonomy" id="7906"/>
    <lineage>
        <taxon>Eukaryota</taxon>
        <taxon>Metazoa</taxon>
        <taxon>Chordata</taxon>
        <taxon>Craniata</taxon>
        <taxon>Vertebrata</taxon>
        <taxon>Euteleostomi</taxon>
        <taxon>Actinopterygii</taxon>
        <taxon>Chondrostei</taxon>
        <taxon>Acipenseriformes</taxon>
        <taxon>Acipenseridae</taxon>
        <taxon>Acipenser</taxon>
    </lineage>
</organism>
<dbReference type="SUPFAM" id="SSF56574">
    <property type="entry name" value="Serpins"/>
    <property type="match status" value="2"/>
</dbReference>
<evidence type="ECO:0000259" key="2">
    <source>
        <dbReference type="SMART" id="SM00093"/>
    </source>
</evidence>
<sequence length="609" mass="67858">MIHYERCVTAVTTGLPVVTMNIVVLHSTAFFSRDTIPLNYLASTDVMWRLALTKLFLCLWVVKKGSSHLQDALKELNTEFAVSFYQKLAKTENNSNLIVSPASVSVTLGLLQFGAKGNTFSQLESALGYNVNDHRVQDFLHRMYEDLTNSSQSTVLRLACALFVQNGTKLSSAFAQYVSSWVNSSLQQANFSEPNRTRTQISQWVHSQSGGEITDIMSCDLIGSTLTQIAMVNIVFFKSTWQKEFLITETQNLPFTIADGSTLKVPMMYQAAEVNFGQFKTPAEQSFTVVELSYLENAVSMLVVLPSERKTSLSLIEPYITARGIALWVSSLRKIKMDVFLPRFKIQNKFNLKTVLHTLGIIDLFDPDKADFRGISEQDSLYVSEAIHEAKIEVTEEGTKASAVTGEITDIMSCDLIGSTLTQIAMVNIVFFKSTWQKEFLITETQNLPFTIADGSTLKVPMMYQAAEVNFGQFKTPAEQSFTVVELSYLENAVSMLVVLPSERKTSLSLIEPYITARGIALWVSSLRKIKMDVFLPRFKIQNKFNLKTVLHTLGIIDLFDPDKADFRGISEQDSLYVSEAIHEAKIEVTEEGTKASAVTGSATLAGLC</sequence>
<comment type="similarity">
    <text evidence="1">Belongs to the serpin family.</text>
</comment>
<reference evidence="3 4" key="1">
    <citation type="submission" date="2019-01" db="EMBL/GenBank/DDBJ databases">
        <title>Draft Genome and Complete Hox-Cluster Characterization of the Sterlet Sturgeon (Acipenser ruthenus).</title>
        <authorList>
            <person name="Wei Q."/>
        </authorList>
    </citation>
    <scope>NUCLEOTIDE SEQUENCE [LARGE SCALE GENOMIC DNA]</scope>
    <source>
        <strain evidence="3">WHYD16114868_AA</strain>
        <tissue evidence="3">Blood</tissue>
    </source>
</reference>
<dbReference type="GO" id="GO:0005615">
    <property type="term" value="C:extracellular space"/>
    <property type="evidence" value="ECO:0007669"/>
    <property type="project" value="InterPro"/>
</dbReference>
<dbReference type="Proteomes" id="UP000289886">
    <property type="component" value="Unassembled WGS sequence"/>
</dbReference>
<gene>
    <name evidence="3" type="ORF">EOD39_6761</name>
</gene>
<accession>A0A444U969</accession>
<dbReference type="Pfam" id="PF00079">
    <property type="entry name" value="Serpin"/>
    <property type="match status" value="2"/>
</dbReference>
<evidence type="ECO:0000256" key="1">
    <source>
        <dbReference type="RuleBase" id="RU000411"/>
    </source>
</evidence>
<comment type="caution">
    <text evidence="3">The sequence shown here is derived from an EMBL/GenBank/DDBJ whole genome shotgun (WGS) entry which is preliminary data.</text>
</comment>
<dbReference type="InterPro" id="IPR042185">
    <property type="entry name" value="Serpin_sf_2"/>
</dbReference>
<dbReference type="AlphaFoldDB" id="A0A444U969"/>
<dbReference type="InterPro" id="IPR036186">
    <property type="entry name" value="Serpin_sf"/>
</dbReference>
<dbReference type="Gene3D" id="2.30.39.10">
    <property type="entry name" value="Alpha-1-antitrypsin, domain 1"/>
    <property type="match status" value="2"/>
</dbReference>
<evidence type="ECO:0000313" key="4">
    <source>
        <dbReference type="Proteomes" id="UP000289886"/>
    </source>
</evidence>
<feature type="domain" description="Serpin" evidence="2">
    <location>
        <begin position="82"/>
        <end position="455"/>
    </location>
</feature>
<dbReference type="InterPro" id="IPR042178">
    <property type="entry name" value="Serpin_sf_1"/>
</dbReference>
<dbReference type="EMBL" id="SCEB01215032">
    <property type="protein sequence ID" value="RXM31669.1"/>
    <property type="molecule type" value="Genomic_DNA"/>
</dbReference>
<dbReference type="InterPro" id="IPR023796">
    <property type="entry name" value="Serpin_dom"/>
</dbReference>